<dbReference type="InterPro" id="IPR007739">
    <property type="entry name" value="RgpF"/>
</dbReference>
<dbReference type="GO" id="GO:0016740">
    <property type="term" value="F:transferase activity"/>
    <property type="evidence" value="ECO:0007669"/>
    <property type="project" value="UniProtKB-KW"/>
</dbReference>
<dbReference type="Gene3D" id="3.90.550.10">
    <property type="entry name" value="Spore Coat Polysaccharide Biosynthesis Protein SpsA, Chain A"/>
    <property type="match status" value="1"/>
</dbReference>
<evidence type="ECO:0000313" key="3">
    <source>
        <dbReference type="Proteomes" id="UP000318681"/>
    </source>
</evidence>
<dbReference type="InterPro" id="IPR019734">
    <property type="entry name" value="TPR_rpt"/>
</dbReference>
<dbReference type="SUPFAM" id="SSF53756">
    <property type="entry name" value="UDP-Glycosyltransferase/glycogen phosphorylase"/>
    <property type="match status" value="1"/>
</dbReference>
<gene>
    <name evidence="2" type="ORF">FOY91_14610</name>
</gene>
<dbReference type="SUPFAM" id="SSF53448">
    <property type="entry name" value="Nucleotide-diphospho-sugar transferases"/>
    <property type="match status" value="2"/>
</dbReference>
<dbReference type="PROSITE" id="PS50005">
    <property type="entry name" value="TPR"/>
    <property type="match status" value="1"/>
</dbReference>
<dbReference type="InterPro" id="IPR029044">
    <property type="entry name" value="Nucleotide-diphossugar_trans"/>
</dbReference>
<dbReference type="SUPFAM" id="SSF48452">
    <property type="entry name" value="TPR-like"/>
    <property type="match status" value="1"/>
</dbReference>
<dbReference type="CDD" id="cd03801">
    <property type="entry name" value="GT4_PimA-like"/>
    <property type="match status" value="1"/>
</dbReference>
<sequence length="1417" mass="156883">MSAAARAARSRGNAARDGGNWLDASVGYRQYLAEQADDAPLWVQLGHVLREDGQLQASRNAYEAALALNARDPDANFFYGVLLKQLGDMPTAAQAFRTSFQADGNDNARRELETREIAEALGASVQASPAYLGDFIPLRNDRRVGTIDRVAGNDISGWAVNPEDPSQPAEIEFRTGGRVIGAAVSTLFRTDVALLGLGTTTAGFVATLKLDTRDHSIVTVHAYLKSTGDELEHSPFETTGFSPLMGHSEGDQVTTARFAVAKQFVWRDNAETALFVTHSPDGVLKPHILPYMQALRDNGIDVLLIVVADRPVRLNRAQLEVVAGAIVRENVGYDFAAWAHGLRLYPELYRSEILYCINDSMFGPNSPAAFAEMLRRLRESDADFVGLTENHENRWHIQSYFMAMKRPLLSCVAVQNFFGTMVNLPGKQAVIDTYEIKLAPLVEANGFKAEALFASNDPRNATMYAWRELIEDGFPFVKTLLFREHSYLFNIDKWDRYLAKAGFDVGLLKDVLKHQGVTGYVPPDFPLLTMPVDKTRDYQPGIDSKLKVSFYGPWNYDNGLGFGSRGLIAAIRTTGVLLNLHPVKKPFHIHRPLGPAFDIRDFEGPADIAIVNLNPDSWQLLTDVQRQDIMRAGKRIGHWVWEMSHIPEGWHQEFASVDRIWAPSGYCAKLFDAQEQAPVDVVPYGVPLPESSLTAADRAAMLASLGLPASQRIILYVFDGSSYLIRKNPHALVRAFAASGLARRGWTLVLKTKHLMDRPEEGKAFEALTAKTANVVLINRSLPQNELQDLFTAADIYASPHCSEGFGLTIAEAMGAGKPVVATDFSGSTEFLDASCGYPVRAEPYQLTEDFGHYTKGGEWALIDEKALAEALTQAAEALAAGDNRIGEAARRRIRDRLSYESVGERISESFAAIFEETVPRWRTPSPLSTKLLAGRSLGEVDLGPNVHVYPLCADSLAPDERNELERVPPQPDHWLLIAPADAKIDPHFRSVFLAFAAVRPDVAIFYADDVAAGEDGLGAQLRLKPEFDFTLFAAQDYIGVPLLVRGSALHSLGGLRYDLGEAALTDLVLRAWAGGHSIARVPFVLLGHPGKRPTVPAAARQALFAAHPAMSGHEVGSGLTPETLRLSRKRDDRTLPPVTLLVPTRRSETPDGRIYVERLLDSLASTDWPMDKLHVLIADDVTGTPDWATKRRPFSVRRIETPRAPEVPFNYAAKMNILWRAAETDHFVMLNDDVEARDAGWLRALMDFAVGEDVGAVGPLLMYENGSIQHAGVVGGLLGVCAHAWLYRRSVEGTYQDWALTHREWSMITGAVVATRRSMMERVNGFDERFALEFNDIDLCLRLRATGARIVYTPHARMTHAEKASRGTTAPPPEDIALFLRRWKDWLANDPAFHPAMDHHRFDLQPGYRPDDWFVR</sequence>
<reference evidence="2 3" key="1">
    <citation type="submission" date="2019-07" db="EMBL/GenBank/DDBJ databases">
        <title>Sphingomonas solaris sp. nov., isolated from a solar panel from Boston, Massachusetts.</title>
        <authorList>
            <person name="Tanner K."/>
            <person name="Pascual J."/>
            <person name="Mancuso C."/>
            <person name="Pereto J."/>
            <person name="Khalil A."/>
            <person name="Vilanova C."/>
        </authorList>
    </citation>
    <scope>NUCLEOTIDE SEQUENCE [LARGE SCALE GENOMIC DNA]</scope>
    <source>
        <strain evidence="2 3">R4DWN</strain>
    </source>
</reference>
<dbReference type="EMBL" id="VNIM01000065">
    <property type="protein sequence ID" value="TVV72435.1"/>
    <property type="molecule type" value="Genomic_DNA"/>
</dbReference>
<feature type="repeat" description="TPR" evidence="1">
    <location>
        <begin position="39"/>
        <end position="72"/>
    </location>
</feature>
<dbReference type="Pfam" id="PF13641">
    <property type="entry name" value="Glyco_tranf_2_3"/>
    <property type="match status" value="1"/>
</dbReference>
<dbReference type="RefSeq" id="WP_145153480.1">
    <property type="nucleotide sequence ID" value="NZ_VNIM01000065.1"/>
</dbReference>
<name>A0A558QZ98_9SPHN</name>
<dbReference type="OrthoDB" id="9783791at2"/>
<accession>A0A558QZ98</accession>
<comment type="caution">
    <text evidence="2">The sequence shown here is derived from an EMBL/GenBank/DDBJ whole genome shotgun (WGS) entry which is preliminary data.</text>
</comment>
<dbReference type="SMART" id="SM00028">
    <property type="entry name" value="TPR"/>
    <property type="match status" value="2"/>
</dbReference>
<protein>
    <submittedName>
        <fullName evidence="2">Glycosyltransferase</fullName>
    </submittedName>
</protein>
<keyword evidence="3" id="KW-1185">Reference proteome</keyword>
<evidence type="ECO:0000256" key="1">
    <source>
        <dbReference type="PROSITE-ProRule" id="PRU00339"/>
    </source>
</evidence>
<proteinExistence type="predicted"/>
<evidence type="ECO:0000313" key="2">
    <source>
        <dbReference type="EMBL" id="TVV72435.1"/>
    </source>
</evidence>
<dbReference type="Gene3D" id="3.40.50.2000">
    <property type="entry name" value="Glycogen Phosphorylase B"/>
    <property type="match status" value="1"/>
</dbReference>
<dbReference type="Pfam" id="PF13692">
    <property type="entry name" value="Glyco_trans_1_4"/>
    <property type="match status" value="1"/>
</dbReference>
<keyword evidence="1" id="KW-0802">TPR repeat</keyword>
<dbReference type="Gene3D" id="1.25.40.10">
    <property type="entry name" value="Tetratricopeptide repeat domain"/>
    <property type="match status" value="1"/>
</dbReference>
<keyword evidence="2" id="KW-0808">Transferase</keyword>
<dbReference type="InterPro" id="IPR011990">
    <property type="entry name" value="TPR-like_helical_dom_sf"/>
</dbReference>
<dbReference type="Proteomes" id="UP000318681">
    <property type="component" value="Unassembled WGS sequence"/>
</dbReference>
<dbReference type="PANTHER" id="PTHR46656:SF3">
    <property type="entry name" value="PUTATIVE-RELATED"/>
    <property type="match status" value="1"/>
</dbReference>
<dbReference type="PANTHER" id="PTHR46656">
    <property type="entry name" value="PUTATIVE-RELATED"/>
    <property type="match status" value="1"/>
</dbReference>
<organism evidence="2 3">
    <name type="scientific">Alterirhizorhabdus solaris</name>
    <dbReference type="NCBI Taxonomy" id="2529389"/>
    <lineage>
        <taxon>Bacteria</taxon>
        <taxon>Pseudomonadati</taxon>
        <taxon>Pseudomonadota</taxon>
        <taxon>Alphaproteobacteria</taxon>
        <taxon>Sphingomonadales</taxon>
        <taxon>Rhizorhabdaceae</taxon>
        <taxon>Alterirhizorhabdus</taxon>
    </lineage>
</organism>
<dbReference type="Pfam" id="PF05045">
    <property type="entry name" value="RgpF"/>
    <property type="match status" value="1"/>
</dbReference>